<evidence type="ECO:0000256" key="7">
    <source>
        <dbReference type="ARBA" id="ARBA00023242"/>
    </source>
</evidence>
<feature type="region of interest" description="Disordered" evidence="9">
    <location>
        <begin position="617"/>
        <end position="817"/>
    </location>
</feature>
<feature type="compositionally biased region" description="Basic and acidic residues" evidence="9">
    <location>
        <begin position="617"/>
        <end position="633"/>
    </location>
</feature>
<dbReference type="PROSITE" id="PS51293">
    <property type="entry name" value="SANT"/>
    <property type="match status" value="1"/>
</dbReference>
<feature type="domain" description="HTH myb-type" evidence="14">
    <location>
        <begin position="350"/>
        <end position="400"/>
    </location>
</feature>
<dbReference type="InterPro" id="IPR017884">
    <property type="entry name" value="SANT_dom"/>
</dbReference>
<evidence type="ECO:0000259" key="10">
    <source>
        <dbReference type="PROSITE" id="PS50090"/>
    </source>
</evidence>
<dbReference type="InterPro" id="IPR000433">
    <property type="entry name" value="Znf_ZZ"/>
</dbReference>
<reference evidence="15" key="2">
    <citation type="submission" date="2018-10" db="UniProtKB">
        <authorList>
            <consortium name="EnsemblPlants"/>
        </authorList>
    </citation>
    <scope>IDENTIFICATION</scope>
</reference>
<dbReference type="SUPFAM" id="SSF46689">
    <property type="entry name" value="Homeodomain-like"/>
    <property type="match status" value="2"/>
</dbReference>
<dbReference type="PROSITE" id="PS50934">
    <property type="entry name" value="SWIRM"/>
    <property type="match status" value="1"/>
</dbReference>
<feature type="domain" description="SWIRM" evidence="12">
    <location>
        <begin position="127"/>
        <end position="224"/>
    </location>
</feature>
<dbReference type="InterPro" id="IPR007526">
    <property type="entry name" value="SWIRM"/>
</dbReference>
<gene>
    <name evidence="15" type="primary">LOC123095930</name>
</gene>
<evidence type="ECO:0000313" key="15">
    <source>
        <dbReference type="EnsemblPlants" id="TraesCS4B02G053000.1"/>
    </source>
</evidence>
<dbReference type="OrthoDB" id="118550at2759"/>
<dbReference type="Gene3D" id="3.30.60.90">
    <property type="match status" value="1"/>
</dbReference>
<dbReference type="Pfam" id="PF04433">
    <property type="entry name" value="SWIRM"/>
    <property type="match status" value="1"/>
</dbReference>
<dbReference type="Gene3D" id="1.10.10.60">
    <property type="entry name" value="Homeodomain-like"/>
    <property type="match status" value="1"/>
</dbReference>
<feature type="compositionally biased region" description="Polar residues" evidence="9">
    <location>
        <begin position="706"/>
        <end position="748"/>
    </location>
</feature>
<dbReference type="Pfam" id="PF00249">
    <property type="entry name" value="Myb_DNA-binding"/>
    <property type="match status" value="1"/>
</dbReference>
<dbReference type="PANTHER" id="PTHR12802">
    <property type="entry name" value="SWI/SNF COMPLEX-RELATED"/>
    <property type="match status" value="1"/>
</dbReference>
<dbReference type="InterPro" id="IPR036388">
    <property type="entry name" value="WH-like_DNA-bd_sf"/>
</dbReference>
<feature type="compositionally biased region" description="Pro residues" evidence="9">
    <location>
        <begin position="937"/>
        <end position="948"/>
    </location>
</feature>
<feature type="region of interest" description="Disordered" evidence="9">
    <location>
        <begin position="912"/>
        <end position="948"/>
    </location>
</feature>
<proteinExistence type="predicted"/>
<dbReference type="Gramene" id="TraesJAG4B03G02241250.3">
    <property type="protein sequence ID" value="TraesJAG4B03G02241250.3"/>
    <property type="gene ID" value="TraesJAG4B03G02241250"/>
</dbReference>
<dbReference type="SMART" id="SM00291">
    <property type="entry name" value="ZnF_ZZ"/>
    <property type="match status" value="1"/>
</dbReference>
<keyword evidence="1" id="KW-0479">Metal-binding</keyword>
<dbReference type="Gene3D" id="1.10.10.10">
    <property type="entry name" value="Winged helix-like DNA-binding domain superfamily/Winged helix DNA-binding domain"/>
    <property type="match status" value="1"/>
</dbReference>
<dbReference type="InterPro" id="IPR043145">
    <property type="entry name" value="Znf_ZZ_sf"/>
</dbReference>
<dbReference type="Gramene" id="TraesWEE_scaffold_032144_01G000300.1">
    <property type="protein sequence ID" value="TraesWEE_scaffold_032144_01G000300.1"/>
    <property type="gene ID" value="TraesWEE_scaffold_032144_01G000300"/>
</dbReference>
<dbReference type="Gramene" id="TraesLAC4B03G02195500.2">
    <property type="protein sequence ID" value="TraesLAC4B03G02195500.2"/>
    <property type="gene ID" value="TraesLAC4B03G02195500"/>
</dbReference>
<dbReference type="Gramene" id="TraesLDM4B03G02241550.2">
    <property type="protein sequence ID" value="TraesLDM4B03G02241550.2"/>
    <property type="gene ID" value="TraesLDM4B03G02241550"/>
</dbReference>
<evidence type="ECO:0000259" key="13">
    <source>
        <dbReference type="PROSITE" id="PS51293"/>
    </source>
</evidence>
<dbReference type="EnsemblPlants" id="TraesCS4B02G053000.1">
    <property type="protein sequence ID" value="TraesCS4B02G053000.1"/>
    <property type="gene ID" value="TraesCS4B02G053000"/>
</dbReference>
<feature type="compositionally biased region" description="Basic and acidic residues" evidence="9">
    <location>
        <begin position="423"/>
        <end position="472"/>
    </location>
</feature>
<dbReference type="PANTHER" id="PTHR12802:SF41">
    <property type="entry name" value="BRAHMA ASSOCIATED PROTEIN 155 KDA"/>
    <property type="match status" value="1"/>
</dbReference>
<feature type="compositionally biased region" description="Low complexity" evidence="9">
    <location>
        <begin position="75"/>
        <end position="86"/>
    </location>
</feature>
<organism evidence="15">
    <name type="scientific">Triticum aestivum</name>
    <name type="common">Wheat</name>
    <dbReference type="NCBI Taxonomy" id="4565"/>
    <lineage>
        <taxon>Eukaryota</taxon>
        <taxon>Viridiplantae</taxon>
        <taxon>Streptophyta</taxon>
        <taxon>Embryophyta</taxon>
        <taxon>Tracheophyta</taxon>
        <taxon>Spermatophyta</taxon>
        <taxon>Magnoliopsida</taxon>
        <taxon>Liliopsida</taxon>
        <taxon>Poales</taxon>
        <taxon>Poaceae</taxon>
        <taxon>BOP clade</taxon>
        <taxon>Pooideae</taxon>
        <taxon>Triticodae</taxon>
        <taxon>Triticeae</taxon>
        <taxon>Triticinae</taxon>
        <taxon>Triticum</taxon>
    </lineage>
</organism>
<dbReference type="InterPro" id="IPR001005">
    <property type="entry name" value="SANT/Myb"/>
</dbReference>
<accession>A0A3B6ILL5</accession>
<dbReference type="SMART" id="SM00717">
    <property type="entry name" value="SANT"/>
    <property type="match status" value="1"/>
</dbReference>
<dbReference type="Proteomes" id="UP000019116">
    <property type="component" value="Chromosome 4B"/>
</dbReference>
<protein>
    <recommendedName>
        <fullName evidence="17">SWI/SNF complex subunit SWI3D</fullName>
    </recommendedName>
</protein>
<dbReference type="GO" id="GO:0003677">
    <property type="term" value="F:DNA binding"/>
    <property type="evidence" value="ECO:0007669"/>
    <property type="project" value="UniProtKB-KW"/>
</dbReference>
<evidence type="ECO:0000259" key="12">
    <source>
        <dbReference type="PROSITE" id="PS50934"/>
    </source>
</evidence>
<dbReference type="Gramene" id="TraesARI4B03G02278480.3">
    <property type="protein sequence ID" value="TraesARI4B03G02278480.3"/>
    <property type="gene ID" value="TraesARI4B03G02278480"/>
</dbReference>
<dbReference type="SUPFAM" id="SSF57850">
    <property type="entry name" value="RING/U-box"/>
    <property type="match status" value="1"/>
</dbReference>
<evidence type="ECO:0000259" key="14">
    <source>
        <dbReference type="PROSITE" id="PS51294"/>
    </source>
</evidence>
<feature type="compositionally biased region" description="Polar residues" evidence="9">
    <location>
        <begin position="653"/>
        <end position="664"/>
    </location>
</feature>
<evidence type="ECO:0008006" key="17">
    <source>
        <dbReference type="Google" id="ProtNLM"/>
    </source>
</evidence>
<evidence type="ECO:0000259" key="11">
    <source>
        <dbReference type="PROSITE" id="PS50135"/>
    </source>
</evidence>
<feature type="domain" description="SANT" evidence="13">
    <location>
        <begin position="349"/>
        <end position="400"/>
    </location>
</feature>
<evidence type="ECO:0000256" key="3">
    <source>
        <dbReference type="ARBA" id="ARBA00022833"/>
    </source>
</evidence>
<dbReference type="InterPro" id="IPR017930">
    <property type="entry name" value="Myb_dom"/>
</dbReference>
<keyword evidence="7" id="KW-0539">Nucleus</keyword>
<evidence type="ECO:0000256" key="5">
    <source>
        <dbReference type="ARBA" id="ARBA00023125"/>
    </source>
</evidence>
<dbReference type="CDD" id="cd02336">
    <property type="entry name" value="ZZ_RSC8"/>
    <property type="match status" value="1"/>
</dbReference>
<dbReference type="Gramene" id="TraesCAD_scaffold_042498_01G000300.1">
    <property type="protein sequence ID" value="TraesCAD_scaffold_042498_01G000300.1"/>
    <property type="gene ID" value="TraesCAD_scaffold_042498_01G000300"/>
</dbReference>
<dbReference type="Pfam" id="PF16495">
    <property type="entry name" value="SWIRM-assoc_1"/>
    <property type="match status" value="1"/>
</dbReference>
<keyword evidence="3" id="KW-0862">Zinc</keyword>
<evidence type="ECO:0000256" key="4">
    <source>
        <dbReference type="ARBA" id="ARBA00023015"/>
    </source>
</evidence>
<feature type="region of interest" description="Disordered" evidence="9">
    <location>
        <begin position="1"/>
        <end position="98"/>
    </location>
</feature>
<feature type="compositionally biased region" description="Basic and acidic residues" evidence="9">
    <location>
        <begin position="486"/>
        <end position="498"/>
    </location>
</feature>
<feature type="compositionally biased region" description="Basic residues" evidence="9">
    <location>
        <begin position="21"/>
        <end position="30"/>
    </location>
</feature>
<dbReference type="PROSITE" id="PS50135">
    <property type="entry name" value="ZF_ZZ_2"/>
    <property type="match status" value="1"/>
</dbReference>
<sequence>MEPKPQPAAHGDGAPAEAPRRRGGGGKRKASGSSFTPSKRHAKERNAAFHAPSHMLHSGPLTRAARQSPHKLSTAPADAAPAASVPGGSGPGEGAAIRPDEVQTPAEETPLVDEGFEAVRSRGAGVHVVPTFAGWFSWKEIHQVEKQTLPSFFNGKSEKRTPEIYSGIRNSIMMKFHANPQLQLEPKDLAELSVGEVDARQEVFDFLDHWGLINFHPFPPAGLEESKPEESQSDSHNEEKASLIEKLFKFEPVQSYMIPLPNKGEGEIPVPLPTLLPDPVLVEDVIAAAEPSVEYHCNSCSVDCSGKRYHCRTQADFDLCSNCYNEAKFDAGMSKTDFILMDSTEVSGARGTSWTDEETLLLLEALEIFGGKWTEIAEHVATKTKTQCMLHFLQMQIEDRFHDGDDIHQNIHESTEQALVEKGTPEVPEKMETEEKVEGKDTKDEKPSEKTEGNHTEEKTEEGSVVENKDAKNSGGADSVTIPNVDEPKPSSDTDIAKENSVNLDTSEKNAPDDAIDISGENASNDAIDILKSAFEAAGNFPGHEGSFADAGNPVMALAAFLAGLVEDDSATTSCCSSLKAISEDSPALQLASRHCYILEDPPSDLKDIFVTVSNTNKDEDQAKGEDQAKDEDMVIDSTGNEKKDINVKEDNTVSVEKQNSPSISPKDHKESDTKNVSCDDEAPTVEPKSNKAKETDDPIPLVDKSASNDTKVPSSSTKDSVAPENNANGCGLSASQEVVAGSTTCATNPELLKDKPSSEVEPDDDSPSQGKMELNKTEDAVAAPTAVQEDEKTHTLRNGRLEEPNSAENVPADGEMVSRVTAEHNDSLTRLKRAAATAVSAAAAKAKLLAEQEEDQIRRLAALVVEKLKTEAKMSLFADVEHVALRTREYTEKTRKKLLMERNAIIAARMGALPSRPNQQGAAGNRLPPGYGAPAVRPPNAMPRPSS</sequence>
<dbReference type="Gramene" id="TraesCS4B03G0114400.1">
    <property type="protein sequence ID" value="TraesCS4B03G0114400.1.CDS"/>
    <property type="gene ID" value="TraesCS4B03G0114400"/>
</dbReference>
<dbReference type="Pfam" id="PF00569">
    <property type="entry name" value="ZZ"/>
    <property type="match status" value="1"/>
</dbReference>
<name>A0A3B6ILL5_WHEAT</name>
<feature type="compositionally biased region" description="Basic and acidic residues" evidence="9">
    <location>
        <begin position="640"/>
        <end position="652"/>
    </location>
</feature>
<evidence type="ECO:0000256" key="1">
    <source>
        <dbReference type="ARBA" id="ARBA00022723"/>
    </source>
</evidence>
<keyword evidence="6" id="KW-0804">Transcription</keyword>
<dbReference type="GO" id="GO:0005634">
    <property type="term" value="C:nucleus"/>
    <property type="evidence" value="ECO:0007669"/>
    <property type="project" value="UniProtKB-ARBA"/>
</dbReference>
<evidence type="ECO:0000256" key="8">
    <source>
        <dbReference type="PROSITE-ProRule" id="PRU00228"/>
    </source>
</evidence>
<keyword evidence="16" id="KW-1185">Reference proteome</keyword>
<dbReference type="InterPro" id="IPR032451">
    <property type="entry name" value="SMARCC_C"/>
</dbReference>
<feature type="domain" description="Myb-like" evidence="10">
    <location>
        <begin position="346"/>
        <end position="396"/>
    </location>
</feature>
<dbReference type="Gramene" id="TraesNOR4B03G02258890.2">
    <property type="protein sequence ID" value="TraesNOR4B03G02258890.2"/>
    <property type="gene ID" value="TraesNOR4B03G02258890"/>
</dbReference>
<feature type="domain" description="ZZ-type" evidence="11">
    <location>
        <begin position="292"/>
        <end position="346"/>
    </location>
</feature>
<dbReference type="Gramene" id="TraesPARA_EIv1.0_1318130.3">
    <property type="protein sequence ID" value="TraesPARA_EIv1.0_1318130.3.CDS"/>
    <property type="gene ID" value="TraesPARA_EIv1.0_1318130"/>
</dbReference>
<feature type="region of interest" description="Disordered" evidence="9">
    <location>
        <begin position="415"/>
        <end position="512"/>
    </location>
</feature>
<dbReference type="Gramene" id="TraesSTA4B03G02236850.2">
    <property type="protein sequence ID" value="TraesSTA4B03G02236850.2"/>
    <property type="gene ID" value="TraesSTA4B03G02236850"/>
</dbReference>
<dbReference type="PROSITE" id="PS51294">
    <property type="entry name" value="HTH_MYB"/>
    <property type="match status" value="1"/>
</dbReference>
<reference evidence="15" key="1">
    <citation type="submission" date="2018-08" db="EMBL/GenBank/DDBJ databases">
        <authorList>
            <person name="Rossello M."/>
        </authorList>
    </citation>
    <scope>NUCLEOTIDE SEQUENCE [LARGE SCALE GENOMIC DNA]</scope>
    <source>
        <strain evidence="15">cv. Chinese Spring</strain>
    </source>
</reference>
<evidence type="ECO:0000256" key="2">
    <source>
        <dbReference type="ARBA" id="ARBA00022771"/>
    </source>
</evidence>
<dbReference type="CDD" id="cd00167">
    <property type="entry name" value="SANT"/>
    <property type="match status" value="1"/>
</dbReference>
<dbReference type="PROSITE" id="PS50090">
    <property type="entry name" value="MYB_LIKE"/>
    <property type="match status" value="1"/>
</dbReference>
<evidence type="ECO:0000256" key="6">
    <source>
        <dbReference type="ARBA" id="ARBA00023163"/>
    </source>
</evidence>
<dbReference type="AlphaFoldDB" id="A0A3B6ILL5"/>
<keyword evidence="4" id="KW-0805">Transcription regulation</keyword>
<dbReference type="Gramene" id="TraesCS4B02G053000.1">
    <property type="protein sequence ID" value="TraesCS4B02G053000.1"/>
    <property type="gene ID" value="TraesCS4B02G053000"/>
</dbReference>
<dbReference type="InterPro" id="IPR041984">
    <property type="entry name" value="Rsc8/Ssr1/Ssr2_ZZ"/>
</dbReference>
<dbReference type="Gramene" id="TraesCLE_scaffold_037637_01G000300.1">
    <property type="protein sequence ID" value="TraesCLE_scaffold_037637_01G000300.1"/>
    <property type="gene ID" value="TraesCLE_scaffold_037637_01G000300"/>
</dbReference>
<evidence type="ECO:0000313" key="16">
    <source>
        <dbReference type="Proteomes" id="UP000019116"/>
    </source>
</evidence>
<dbReference type="Gramene" id="TraesMAC4B03G02241190.2">
    <property type="protein sequence ID" value="TraesMAC4B03G02241190.2"/>
    <property type="gene ID" value="TraesMAC4B03G02241190"/>
</dbReference>
<dbReference type="FunFam" id="1.10.10.60:FF:000014">
    <property type="entry name" value="SWI/SNF complex subunit SMARCC2 isoform C"/>
    <property type="match status" value="1"/>
</dbReference>
<dbReference type="GO" id="GO:0008270">
    <property type="term" value="F:zinc ion binding"/>
    <property type="evidence" value="ECO:0007669"/>
    <property type="project" value="UniProtKB-KW"/>
</dbReference>
<keyword evidence="5" id="KW-0238">DNA-binding</keyword>
<evidence type="ECO:0000256" key="9">
    <source>
        <dbReference type="SAM" id="MobiDB-lite"/>
    </source>
</evidence>
<dbReference type="InterPro" id="IPR009057">
    <property type="entry name" value="Homeodomain-like_sf"/>
</dbReference>
<keyword evidence="2 8" id="KW-0863">Zinc-finger</keyword>
<feature type="compositionally biased region" description="Basic and acidic residues" evidence="9">
    <location>
        <begin position="790"/>
        <end position="804"/>
    </location>
</feature>
<dbReference type="PROSITE" id="PS01357">
    <property type="entry name" value="ZF_ZZ_1"/>
    <property type="match status" value="1"/>
</dbReference>